<organism evidence="1 2">
    <name type="scientific">Gossypium laxum</name>
    <dbReference type="NCBI Taxonomy" id="34288"/>
    <lineage>
        <taxon>Eukaryota</taxon>
        <taxon>Viridiplantae</taxon>
        <taxon>Streptophyta</taxon>
        <taxon>Embryophyta</taxon>
        <taxon>Tracheophyta</taxon>
        <taxon>Spermatophyta</taxon>
        <taxon>Magnoliopsida</taxon>
        <taxon>eudicotyledons</taxon>
        <taxon>Gunneridae</taxon>
        <taxon>Pentapetalae</taxon>
        <taxon>rosids</taxon>
        <taxon>malvids</taxon>
        <taxon>Malvales</taxon>
        <taxon>Malvaceae</taxon>
        <taxon>Malvoideae</taxon>
        <taxon>Gossypium</taxon>
    </lineage>
</organism>
<dbReference type="Proteomes" id="UP000593574">
    <property type="component" value="Unassembled WGS sequence"/>
</dbReference>
<proteinExistence type="predicted"/>
<keyword evidence="2" id="KW-1185">Reference proteome</keyword>
<reference evidence="1 2" key="1">
    <citation type="journal article" date="2019" name="Genome Biol. Evol.">
        <title>Insights into the evolution of the New World diploid cottons (Gossypium, subgenus Houzingenia) based on genome sequencing.</title>
        <authorList>
            <person name="Grover C.E."/>
            <person name="Arick M.A. 2nd"/>
            <person name="Thrash A."/>
            <person name="Conover J.L."/>
            <person name="Sanders W.S."/>
            <person name="Peterson D.G."/>
            <person name="Frelichowski J.E."/>
            <person name="Scheffler J.A."/>
            <person name="Scheffler B.E."/>
            <person name="Wendel J.F."/>
        </authorList>
    </citation>
    <scope>NUCLEOTIDE SEQUENCE [LARGE SCALE GENOMIC DNA]</scope>
    <source>
        <strain evidence="1">4</strain>
        <tissue evidence="1">Leaf</tissue>
    </source>
</reference>
<evidence type="ECO:0000313" key="1">
    <source>
        <dbReference type="EMBL" id="MBA0725291.1"/>
    </source>
</evidence>
<protein>
    <submittedName>
        <fullName evidence="1">Uncharacterized protein</fullName>
    </submittedName>
</protein>
<name>A0A7J9AMH0_9ROSI</name>
<dbReference type="AlphaFoldDB" id="A0A7J9AMH0"/>
<evidence type="ECO:0000313" key="2">
    <source>
        <dbReference type="Proteomes" id="UP000593574"/>
    </source>
</evidence>
<gene>
    <name evidence="1" type="ORF">Golax_021887</name>
</gene>
<comment type="caution">
    <text evidence="1">The sequence shown here is derived from an EMBL/GenBank/DDBJ whole genome shotgun (WGS) entry which is preliminary data.</text>
</comment>
<accession>A0A7J9AMH0</accession>
<dbReference type="EMBL" id="JABEZV010000011">
    <property type="protein sequence ID" value="MBA0725291.1"/>
    <property type="molecule type" value="Genomic_DNA"/>
</dbReference>
<sequence length="77" mass="9026">MVVLSNEEILMLYNEKVIDFNNQKVKRLEETRLSQTRARFNAIAYTRCFISLYTVATGKRISRYCNIILKLVYASSI</sequence>